<gene>
    <name evidence="9" type="ORF">L6773_02890</name>
</gene>
<reference evidence="9" key="1">
    <citation type="submission" date="2022-01" db="EMBL/GenBank/DDBJ databases">
        <authorList>
            <person name="Wang Y."/>
        </authorList>
    </citation>
    <scope>NUCLEOTIDE SEQUENCE</scope>
    <source>
        <strain evidence="9">WB101</strain>
    </source>
</reference>
<organism evidence="9 10">
    <name type="scientific">Rhodohalobacter sulfatireducens</name>
    <dbReference type="NCBI Taxonomy" id="2911366"/>
    <lineage>
        <taxon>Bacteria</taxon>
        <taxon>Pseudomonadati</taxon>
        <taxon>Balneolota</taxon>
        <taxon>Balneolia</taxon>
        <taxon>Balneolales</taxon>
        <taxon>Balneolaceae</taxon>
        <taxon>Rhodohalobacter</taxon>
    </lineage>
</organism>
<reference evidence="9" key="2">
    <citation type="submission" date="2024-05" db="EMBL/GenBank/DDBJ databases">
        <title>Rhodohalobacter halophilus gen. nov., sp. nov., a moderately halophilic member of the family Balneolaceae.</title>
        <authorList>
            <person name="Xia J."/>
        </authorList>
    </citation>
    <scope>NUCLEOTIDE SEQUENCE</scope>
    <source>
        <strain evidence="9">WB101</strain>
    </source>
</reference>
<dbReference type="Gene3D" id="1.25.40.390">
    <property type="match status" value="1"/>
</dbReference>
<comment type="similarity">
    <text evidence="2">Belongs to the SusD family.</text>
</comment>
<dbReference type="Pfam" id="PF07980">
    <property type="entry name" value="SusD_RagB"/>
    <property type="match status" value="1"/>
</dbReference>
<accession>A0ABS9K9K2</accession>
<keyword evidence="5" id="KW-0998">Cell outer membrane</keyword>
<keyword evidence="10" id="KW-1185">Reference proteome</keyword>
<keyword evidence="3 6" id="KW-0732">Signal</keyword>
<feature type="signal peptide" evidence="6">
    <location>
        <begin position="1"/>
        <end position="20"/>
    </location>
</feature>
<dbReference type="Proteomes" id="UP001165366">
    <property type="component" value="Unassembled WGS sequence"/>
</dbReference>
<evidence type="ECO:0000259" key="7">
    <source>
        <dbReference type="Pfam" id="PF07980"/>
    </source>
</evidence>
<dbReference type="InterPro" id="IPR011990">
    <property type="entry name" value="TPR-like_helical_dom_sf"/>
</dbReference>
<comment type="subcellular location">
    <subcellularLocation>
        <location evidence="1">Cell outer membrane</location>
    </subcellularLocation>
</comment>
<dbReference type="CDD" id="cd08977">
    <property type="entry name" value="SusD"/>
    <property type="match status" value="1"/>
</dbReference>
<sequence>MNKYLVFTLLIVVAFFTACDDGLDMLPTGSVSEDIYWQRESDAVTAVNAAYGELDDQTMIKQLDAVTDIGFRAASGPGTLHDVGAGNIDPSNSAIESIWNRYYRGIRKANDVIANIDQIEVGNQDVLNRVEAEARFLRAYFYTQLSSLWGGVPLITEPINIDERVGRSDKQQIVDFVVSELDNIISNNSLPIAYSGDNIGRATIGAAHALKARIAIRNNNWTMARDAAKAVMDLGIYSLYPSYSGLFQYEGQNSSEIIFDRQYAQGGDVYGAFGYSAASIGGSSVVEPVHKLYELMEFNGPQNPDDPYENIDPRWDATVYYTGAPIGNSIYDSTPDSPTADRILVSEGATDHGYNLKKWVDWENDNANPGNGSINLIHIRYGDVLLMYAEAKIELDEIDQSVYDAINAIRQRPTVEMPAITSGKTQAEMREIVRNERAVELAFEGLRLFDINRWGIASEKEGLVRGAYFRNDAGEWYLHDTGFTRSFNSSRDTLWPIPIDEMNSNSAITTNNPGY</sequence>
<dbReference type="Pfam" id="PF14322">
    <property type="entry name" value="SusD-like_3"/>
    <property type="match status" value="1"/>
</dbReference>
<evidence type="ECO:0000256" key="6">
    <source>
        <dbReference type="SAM" id="SignalP"/>
    </source>
</evidence>
<evidence type="ECO:0000259" key="8">
    <source>
        <dbReference type="Pfam" id="PF14322"/>
    </source>
</evidence>
<dbReference type="RefSeq" id="WP_237852342.1">
    <property type="nucleotide sequence ID" value="NZ_JAKLWS010000002.1"/>
</dbReference>
<dbReference type="EMBL" id="JAKLWS010000002">
    <property type="protein sequence ID" value="MCG2587498.1"/>
    <property type="molecule type" value="Genomic_DNA"/>
</dbReference>
<evidence type="ECO:0000256" key="5">
    <source>
        <dbReference type="ARBA" id="ARBA00023237"/>
    </source>
</evidence>
<evidence type="ECO:0000313" key="10">
    <source>
        <dbReference type="Proteomes" id="UP001165366"/>
    </source>
</evidence>
<feature type="domain" description="SusD-like N-terminal" evidence="8">
    <location>
        <begin position="87"/>
        <end position="214"/>
    </location>
</feature>
<feature type="chain" id="PRO_5045328316" evidence="6">
    <location>
        <begin position="21"/>
        <end position="515"/>
    </location>
</feature>
<dbReference type="InterPro" id="IPR033985">
    <property type="entry name" value="SusD-like_N"/>
</dbReference>
<dbReference type="SUPFAM" id="SSF48452">
    <property type="entry name" value="TPR-like"/>
    <property type="match status" value="1"/>
</dbReference>
<dbReference type="PROSITE" id="PS51257">
    <property type="entry name" value="PROKAR_LIPOPROTEIN"/>
    <property type="match status" value="1"/>
</dbReference>
<evidence type="ECO:0000256" key="4">
    <source>
        <dbReference type="ARBA" id="ARBA00023136"/>
    </source>
</evidence>
<evidence type="ECO:0000256" key="2">
    <source>
        <dbReference type="ARBA" id="ARBA00006275"/>
    </source>
</evidence>
<dbReference type="InterPro" id="IPR012944">
    <property type="entry name" value="SusD_RagB_dom"/>
</dbReference>
<evidence type="ECO:0000256" key="1">
    <source>
        <dbReference type="ARBA" id="ARBA00004442"/>
    </source>
</evidence>
<name>A0ABS9K9K2_9BACT</name>
<feature type="domain" description="RagB/SusD" evidence="7">
    <location>
        <begin position="256"/>
        <end position="515"/>
    </location>
</feature>
<proteinExistence type="inferred from homology"/>
<protein>
    <submittedName>
        <fullName evidence="9">RagB/SusD family nutrient uptake outer membrane protein</fullName>
    </submittedName>
</protein>
<comment type="caution">
    <text evidence="9">The sequence shown here is derived from an EMBL/GenBank/DDBJ whole genome shotgun (WGS) entry which is preliminary data.</text>
</comment>
<keyword evidence="4" id="KW-0472">Membrane</keyword>
<evidence type="ECO:0000313" key="9">
    <source>
        <dbReference type="EMBL" id="MCG2587498.1"/>
    </source>
</evidence>
<evidence type="ECO:0000256" key="3">
    <source>
        <dbReference type="ARBA" id="ARBA00022729"/>
    </source>
</evidence>